<dbReference type="Gene3D" id="3.40.50.620">
    <property type="entry name" value="HUPs"/>
    <property type="match status" value="1"/>
</dbReference>
<evidence type="ECO:0000256" key="1">
    <source>
        <dbReference type="ARBA" id="ARBA00013165"/>
    </source>
</evidence>
<evidence type="ECO:0000259" key="11">
    <source>
        <dbReference type="Pfam" id="PF13603"/>
    </source>
</evidence>
<keyword evidence="6" id="KW-0067">ATP-binding</keyword>
<feature type="non-terminal residue" evidence="12">
    <location>
        <position position="1"/>
    </location>
</feature>
<dbReference type="EMBL" id="ASHM01026162">
    <property type="protein sequence ID" value="PNX73525.1"/>
    <property type="molecule type" value="Genomic_DNA"/>
</dbReference>
<proteinExistence type="predicted"/>
<dbReference type="InterPro" id="IPR009008">
    <property type="entry name" value="Val/Leu/Ile-tRNA-synth_edit"/>
</dbReference>
<evidence type="ECO:0000256" key="8">
    <source>
        <dbReference type="ARBA" id="ARBA00023146"/>
    </source>
</evidence>
<evidence type="ECO:0000256" key="9">
    <source>
        <dbReference type="ARBA" id="ARBA00032665"/>
    </source>
</evidence>
<evidence type="ECO:0000256" key="5">
    <source>
        <dbReference type="ARBA" id="ARBA00022833"/>
    </source>
</evidence>
<keyword evidence="3" id="KW-0479">Metal-binding</keyword>
<dbReference type="PRINTS" id="PR00984">
    <property type="entry name" value="TRNASYNTHILE"/>
</dbReference>
<dbReference type="GO" id="GO:0046872">
    <property type="term" value="F:metal ion binding"/>
    <property type="evidence" value="ECO:0007669"/>
    <property type="project" value="UniProtKB-KW"/>
</dbReference>
<evidence type="ECO:0000256" key="3">
    <source>
        <dbReference type="ARBA" id="ARBA00022723"/>
    </source>
</evidence>
<dbReference type="GO" id="GO:0005524">
    <property type="term" value="F:ATP binding"/>
    <property type="evidence" value="ECO:0007669"/>
    <property type="project" value="UniProtKB-KW"/>
</dbReference>
<dbReference type="Pfam" id="PF13603">
    <property type="entry name" value="tRNA-synt_1_2"/>
    <property type="match status" value="1"/>
</dbReference>
<dbReference type="GO" id="GO:0006428">
    <property type="term" value="P:isoleucyl-tRNA aminoacylation"/>
    <property type="evidence" value="ECO:0007669"/>
    <property type="project" value="InterPro"/>
</dbReference>
<evidence type="ECO:0000256" key="2">
    <source>
        <dbReference type="ARBA" id="ARBA00022598"/>
    </source>
</evidence>
<keyword evidence="4" id="KW-0547">Nucleotide-binding</keyword>
<dbReference type="GO" id="GO:0002161">
    <property type="term" value="F:aminoacyl-tRNA deacylase activity"/>
    <property type="evidence" value="ECO:0007669"/>
    <property type="project" value="InterPro"/>
</dbReference>
<reference evidence="12 13" key="1">
    <citation type="journal article" date="2014" name="Am. J. Bot.">
        <title>Genome assembly and annotation for red clover (Trifolium pratense; Fabaceae).</title>
        <authorList>
            <person name="Istvanek J."/>
            <person name="Jaros M."/>
            <person name="Krenek A."/>
            <person name="Repkova J."/>
        </authorList>
    </citation>
    <scope>NUCLEOTIDE SEQUENCE [LARGE SCALE GENOMIC DNA]</scope>
    <source>
        <strain evidence="13">cv. Tatra</strain>
        <tissue evidence="12">Young leaves</tissue>
    </source>
</reference>
<keyword evidence="8" id="KW-0030">Aminoacyl-tRNA synthetase</keyword>
<reference evidence="12 13" key="2">
    <citation type="journal article" date="2017" name="Front. Plant Sci.">
        <title>Gene Classification and Mining of Molecular Markers Useful in Red Clover (Trifolium pratense) Breeding.</title>
        <authorList>
            <person name="Istvanek J."/>
            <person name="Dluhosova J."/>
            <person name="Dluhos P."/>
            <person name="Patkova L."/>
            <person name="Nedelnik J."/>
            <person name="Repkova J."/>
        </authorList>
    </citation>
    <scope>NUCLEOTIDE SEQUENCE [LARGE SCALE GENOMIC DNA]</scope>
    <source>
        <strain evidence="13">cv. Tatra</strain>
        <tissue evidence="12">Young leaves</tissue>
    </source>
</reference>
<dbReference type="Gene3D" id="3.90.740.10">
    <property type="entry name" value="Valyl/Leucyl/Isoleucyl-tRNA synthetase, editing domain"/>
    <property type="match status" value="1"/>
</dbReference>
<evidence type="ECO:0000256" key="7">
    <source>
        <dbReference type="ARBA" id="ARBA00022917"/>
    </source>
</evidence>
<keyword evidence="7" id="KW-0648">Protein biosynthesis</keyword>
<evidence type="ECO:0000256" key="4">
    <source>
        <dbReference type="ARBA" id="ARBA00022741"/>
    </source>
</evidence>
<dbReference type="SUPFAM" id="SSF52374">
    <property type="entry name" value="Nucleotidylyl transferase"/>
    <property type="match status" value="1"/>
</dbReference>
<dbReference type="Proteomes" id="UP000236291">
    <property type="component" value="Unassembled WGS sequence"/>
</dbReference>
<dbReference type="InterPro" id="IPR050081">
    <property type="entry name" value="Ile-tRNA_ligase"/>
</dbReference>
<evidence type="ECO:0000313" key="13">
    <source>
        <dbReference type="Proteomes" id="UP000236291"/>
    </source>
</evidence>
<sequence length="354" mass="39875">VAVNAKLEYDVVEVESVNEHASSSGETKKKRLGIVLKDEKKLFLIVASELVPTLEAKWGVKLVVKRKLLGSDLENYRYIHPVDNRECPVVVGGDYITTETGTGLVHTAPGHGQEDYVTGQKYGLPILSPVDDNGIFTEEAGQFSGLDVLGEGNTAVVKFLDENLSLIMEESYQHKYPYDWRTKKPTIFRATEQWFASVEGFREAAMDAIGRVNWVPPQGENRISAMTSSRSDWCISRQRTWGVPIPVFYHLQTREPLMNEETIGHINSIIAQKGSDAWWYMKVEELLPAKYRDKAAEYEKGTDTMDVWFDSGSSWAAVLRKRDTLGFPADLYLEGTDQHRGWFQSSLLTSIATT</sequence>
<evidence type="ECO:0000313" key="12">
    <source>
        <dbReference type="EMBL" id="PNX73525.1"/>
    </source>
</evidence>
<feature type="domain" description="Aminoacyl-tRNA synthetase class Ia" evidence="10">
    <location>
        <begin position="141"/>
        <end position="353"/>
    </location>
</feature>
<dbReference type="SUPFAM" id="SSF50677">
    <property type="entry name" value="ValRS/IleRS/LeuRS editing domain"/>
    <property type="match status" value="1"/>
</dbReference>
<comment type="caution">
    <text evidence="12">The sequence shown here is derived from an EMBL/GenBank/DDBJ whole genome shotgun (WGS) entry which is preliminary data.</text>
</comment>
<dbReference type="PANTHER" id="PTHR42765:SF1">
    <property type="entry name" value="ISOLEUCINE--TRNA LIGASE, MITOCHONDRIAL"/>
    <property type="match status" value="1"/>
</dbReference>
<dbReference type="AlphaFoldDB" id="A0A2K3L4R7"/>
<name>A0A2K3L4R7_TRIPR</name>
<evidence type="ECO:0000256" key="6">
    <source>
        <dbReference type="ARBA" id="ARBA00022840"/>
    </source>
</evidence>
<feature type="non-terminal residue" evidence="12">
    <location>
        <position position="354"/>
    </location>
</feature>
<dbReference type="Pfam" id="PF00133">
    <property type="entry name" value="tRNA-synt_1"/>
    <property type="match status" value="1"/>
</dbReference>
<dbReference type="STRING" id="57577.A0A2K3L4R7"/>
<dbReference type="InterPro" id="IPR002301">
    <property type="entry name" value="Ile-tRNA-ligase"/>
</dbReference>
<dbReference type="FunFam" id="3.90.740.10:FF:000013">
    <property type="entry name" value="Isoleucine--tRNA ligase, chloroplastic/mitochondrial"/>
    <property type="match status" value="1"/>
</dbReference>
<keyword evidence="5" id="KW-0862">Zinc</keyword>
<feature type="domain" description="Leucyl-tRNA synthetase editing" evidence="11">
    <location>
        <begin position="75"/>
        <end position="128"/>
    </location>
</feature>
<dbReference type="GO" id="GO:0032543">
    <property type="term" value="P:mitochondrial translation"/>
    <property type="evidence" value="ECO:0007669"/>
    <property type="project" value="TreeGrafter"/>
</dbReference>
<accession>A0A2K3L4R7</accession>
<organism evidence="12 13">
    <name type="scientific">Trifolium pratense</name>
    <name type="common">Red clover</name>
    <dbReference type="NCBI Taxonomy" id="57577"/>
    <lineage>
        <taxon>Eukaryota</taxon>
        <taxon>Viridiplantae</taxon>
        <taxon>Streptophyta</taxon>
        <taxon>Embryophyta</taxon>
        <taxon>Tracheophyta</taxon>
        <taxon>Spermatophyta</taxon>
        <taxon>Magnoliopsida</taxon>
        <taxon>eudicotyledons</taxon>
        <taxon>Gunneridae</taxon>
        <taxon>Pentapetalae</taxon>
        <taxon>rosids</taxon>
        <taxon>fabids</taxon>
        <taxon>Fabales</taxon>
        <taxon>Fabaceae</taxon>
        <taxon>Papilionoideae</taxon>
        <taxon>50 kb inversion clade</taxon>
        <taxon>NPAAA clade</taxon>
        <taxon>Hologalegina</taxon>
        <taxon>IRL clade</taxon>
        <taxon>Trifolieae</taxon>
        <taxon>Trifolium</taxon>
    </lineage>
</organism>
<evidence type="ECO:0000259" key="10">
    <source>
        <dbReference type="Pfam" id="PF00133"/>
    </source>
</evidence>
<protein>
    <recommendedName>
        <fullName evidence="1">isoleucine--tRNA ligase</fullName>
        <ecNumber evidence="1">6.1.1.5</ecNumber>
    </recommendedName>
    <alternativeName>
        <fullName evidence="9">Isoleucyl-tRNA synthetase</fullName>
    </alternativeName>
</protein>
<dbReference type="InterPro" id="IPR014729">
    <property type="entry name" value="Rossmann-like_a/b/a_fold"/>
</dbReference>
<dbReference type="EC" id="6.1.1.5" evidence="1"/>
<keyword evidence="2 12" id="KW-0436">Ligase</keyword>
<dbReference type="InterPro" id="IPR002300">
    <property type="entry name" value="aa-tRNA-synth_Ia"/>
</dbReference>
<dbReference type="PANTHER" id="PTHR42765">
    <property type="entry name" value="SOLEUCYL-TRNA SYNTHETASE"/>
    <property type="match status" value="1"/>
</dbReference>
<dbReference type="GO" id="GO:0004822">
    <property type="term" value="F:isoleucine-tRNA ligase activity"/>
    <property type="evidence" value="ECO:0007669"/>
    <property type="project" value="UniProtKB-EC"/>
</dbReference>
<gene>
    <name evidence="12" type="ORF">L195_g029427</name>
</gene>
<dbReference type="InterPro" id="IPR025709">
    <property type="entry name" value="Leu_tRNA-synth_edit"/>
</dbReference>
<dbReference type="GO" id="GO:0005739">
    <property type="term" value="C:mitochondrion"/>
    <property type="evidence" value="ECO:0007669"/>
    <property type="project" value="TreeGrafter"/>
</dbReference>